<comment type="caution">
    <text evidence="1">The sequence shown here is derived from an EMBL/GenBank/DDBJ whole genome shotgun (WGS) entry which is preliminary data.</text>
</comment>
<reference evidence="1" key="2">
    <citation type="submission" date="2023-12" db="EMBL/GenBank/DDBJ databases">
        <authorList>
            <person name="Sun Q."/>
            <person name="Inoue M."/>
        </authorList>
    </citation>
    <scope>NUCLEOTIDE SEQUENCE</scope>
    <source>
        <strain evidence="1">JCM 14265</strain>
    </source>
</reference>
<evidence type="ECO:0000313" key="2">
    <source>
        <dbReference type="EMBL" id="MEZ3167658.1"/>
    </source>
</evidence>
<dbReference type="Proteomes" id="UP001567571">
    <property type="component" value="Unassembled WGS sequence"/>
</dbReference>
<dbReference type="EMBL" id="JBEDNW010000004">
    <property type="protein sequence ID" value="MEZ3167658.1"/>
    <property type="molecule type" value="Genomic_DNA"/>
</dbReference>
<dbReference type="RefSeq" id="WP_343776238.1">
    <property type="nucleotide sequence ID" value="NZ_BAAADQ010000002.1"/>
</dbReference>
<proteinExistence type="predicted"/>
<evidence type="ECO:0000313" key="3">
    <source>
        <dbReference type="Proteomes" id="UP001501425"/>
    </source>
</evidence>
<evidence type="ECO:0000313" key="1">
    <source>
        <dbReference type="EMBL" id="GAA0532756.1"/>
    </source>
</evidence>
<reference evidence="2 4" key="3">
    <citation type="submission" date="2024-06" db="EMBL/GenBank/DDBJ databases">
        <title>Halorubrum miltondacostae sp. nov., a potential PHA producer isolated from an inland solar saltern in Rio Maior, Portugal.</title>
        <authorList>
            <person name="Albuquerque L."/>
            <person name="Viver T."/>
            <person name="Barroso C."/>
            <person name="Claudino R."/>
            <person name="Galvan M."/>
            <person name="Simoes G."/>
            <person name="Lobo Da Cunha A."/>
            <person name="Egas C."/>
        </authorList>
    </citation>
    <scope>NUCLEOTIDE SEQUENCE [LARGE SCALE GENOMIC DNA]</scope>
    <source>
        <strain evidence="2 4">DSM 18646</strain>
    </source>
</reference>
<accession>A0AAV3SNV4</accession>
<keyword evidence="4" id="KW-1185">Reference proteome</keyword>
<gene>
    <name evidence="2" type="ORF">ABNG02_10010</name>
    <name evidence="1" type="ORF">GCM10008994_04280</name>
</gene>
<organism evidence="1 3">
    <name type="scientific">Halorubrum ejinorense</name>
    <dbReference type="NCBI Taxonomy" id="425309"/>
    <lineage>
        <taxon>Archaea</taxon>
        <taxon>Methanobacteriati</taxon>
        <taxon>Methanobacteriota</taxon>
        <taxon>Stenosarchaea group</taxon>
        <taxon>Halobacteria</taxon>
        <taxon>Halobacteriales</taxon>
        <taxon>Haloferacaceae</taxon>
        <taxon>Halorubrum</taxon>
    </lineage>
</organism>
<dbReference type="AlphaFoldDB" id="A0AAV3SNV4"/>
<protein>
    <submittedName>
        <fullName evidence="1">Uncharacterized protein</fullName>
    </submittedName>
</protein>
<sequence>MDVPNDTDTVVRLCCGDPPSVRDGVVSNRVVSVLFGTDVEAWRSGWNRTPQGPPNREAVIDVNDVVRSGAAASTQVMPRDGLAYTVLGRTAENERVLDALGKHVDGAPTGTVDVVIDDLAPLAHRADVASVVTFVGRLRERFGRRVNRVDVGCSHDGSGELVSQLSSHVESVVGADAEATAAIERLARDDPTTFGYVRRHWAEAKRGIESCDRNYPQSKQVHAALTEPETTPRTLGAALSGLVTLDALDTWGETVGPTRYDLTAYRPEWTTAIGTALEADTADD</sequence>
<dbReference type="Proteomes" id="UP001501425">
    <property type="component" value="Unassembled WGS sequence"/>
</dbReference>
<evidence type="ECO:0000313" key="4">
    <source>
        <dbReference type="Proteomes" id="UP001567571"/>
    </source>
</evidence>
<name>A0AAV3SNV4_9EURY</name>
<reference evidence="1" key="1">
    <citation type="journal article" date="2014" name="Int. J. Syst. Evol. Microbiol.">
        <title>Complete genome sequence of Corynebacterium casei LMG S-19264T (=DSM 44701T), isolated from a smear-ripened cheese.</title>
        <authorList>
            <consortium name="US DOE Joint Genome Institute (JGI-PGF)"/>
            <person name="Walter F."/>
            <person name="Albersmeier A."/>
            <person name="Kalinowski J."/>
            <person name="Ruckert C."/>
        </authorList>
    </citation>
    <scope>NUCLEOTIDE SEQUENCE</scope>
    <source>
        <strain evidence="1">JCM 14265</strain>
    </source>
</reference>
<dbReference type="EMBL" id="BAAADQ010000002">
    <property type="protein sequence ID" value="GAA0532756.1"/>
    <property type="molecule type" value="Genomic_DNA"/>
</dbReference>